<dbReference type="InterPro" id="IPR020635">
    <property type="entry name" value="Tyr_kinase_cat_dom"/>
</dbReference>
<dbReference type="PROSITE" id="PS00109">
    <property type="entry name" value="PROTEIN_KINASE_TYR"/>
    <property type="match status" value="1"/>
</dbReference>
<evidence type="ECO:0000256" key="3">
    <source>
        <dbReference type="ARBA" id="ARBA00022443"/>
    </source>
</evidence>
<dbReference type="FunFam" id="1.10.510.10:FF:000080">
    <property type="entry name" value="Putative activated CDC42 kinase 1"/>
    <property type="match status" value="1"/>
</dbReference>
<comment type="catalytic activity">
    <reaction evidence="14">
        <text>L-threonyl-[protein] + ATP = O-phospho-L-threonyl-[protein] + ADP + H(+)</text>
        <dbReference type="Rhea" id="RHEA:46608"/>
        <dbReference type="Rhea" id="RHEA-COMP:11060"/>
        <dbReference type="Rhea" id="RHEA-COMP:11605"/>
        <dbReference type="ChEBI" id="CHEBI:15378"/>
        <dbReference type="ChEBI" id="CHEBI:30013"/>
        <dbReference type="ChEBI" id="CHEBI:30616"/>
        <dbReference type="ChEBI" id="CHEBI:61977"/>
        <dbReference type="ChEBI" id="CHEBI:456216"/>
        <dbReference type="EC" id="2.7.11.1"/>
    </reaction>
</comment>
<keyword evidence="7" id="KW-0479">Metal-binding</keyword>
<dbReference type="InterPro" id="IPR000719">
    <property type="entry name" value="Prot_kinase_dom"/>
</dbReference>
<dbReference type="InterPro" id="IPR017441">
    <property type="entry name" value="Protein_kinase_ATP_BS"/>
</dbReference>
<evidence type="ECO:0000256" key="2">
    <source>
        <dbReference type="ARBA" id="ARBA00004132"/>
    </source>
</evidence>
<dbReference type="InterPro" id="IPR055175">
    <property type="entry name" value="ACK/TNK-like_SAM"/>
</dbReference>
<evidence type="ECO:0000256" key="11">
    <source>
        <dbReference type="ARBA" id="ARBA00022842"/>
    </source>
</evidence>
<dbReference type="CDD" id="cd05040">
    <property type="entry name" value="PTKc_Ack_like"/>
    <property type="match status" value="1"/>
</dbReference>
<evidence type="ECO:0000259" key="18">
    <source>
        <dbReference type="PROSITE" id="PS50011"/>
    </source>
</evidence>
<evidence type="ECO:0000256" key="16">
    <source>
        <dbReference type="PROSITE-ProRule" id="PRU10141"/>
    </source>
</evidence>
<dbReference type="PROSITE" id="PS00107">
    <property type="entry name" value="PROTEIN_KINASE_ATP"/>
    <property type="match status" value="1"/>
</dbReference>
<dbReference type="GO" id="GO:0004713">
    <property type="term" value="F:protein tyrosine kinase activity"/>
    <property type="evidence" value="ECO:0007669"/>
    <property type="project" value="UniProtKB-KW"/>
</dbReference>
<feature type="domain" description="Protein kinase" evidence="18">
    <location>
        <begin position="113"/>
        <end position="380"/>
    </location>
</feature>
<evidence type="ECO:0000256" key="4">
    <source>
        <dbReference type="ARBA" id="ARBA00022490"/>
    </source>
</evidence>
<evidence type="ECO:0000256" key="8">
    <source>
        <dbReference type="ARBA" id="ARBA00022741"/>
    </source>
</evidence>
<evidence type="ECO:0000256" key="6">
    <source>
        <dbReference type="ARBA" id="ARBA00022679"/>
    </source>
</evidence>
<keyword evidence="12" id="KW-0829">Tyrosine-protein kinase</keyword>
<feature type="region of interest" description="Disordered" evidence="17">
    <location>
        <begin position="515"/>
        <end position="589"/>
    </location>
</feature>
<dbReference type="GO" id="GO:0004674">
    <property type="term" value="F:protein serine/threonine kinase activity"/>
    <property type="evidence" value="ECO:0007669"/>
    <property type="project" value="UniProtKB-KW"/>
</dbReference>
<dbReference type="InterPro" id="IPR050198">
    <property type="entry name" value="Non-receptor_tyrosine_kinases"/>
</dbReference>
<proteinExistence type="inferred from homology"/>
<dbReference type="EMBL" id="GDHC01005977">
    <property type="protein sequence ID" value="JAQ12652.1"/>
    <property type="molecule type" value="Transcribed_RNA"/>
</dbReference>
<dbReference type="PRINTS" id="PR00109">
    <property type="entry name" value="TYRKINASE"/>
</dbReference>
<dbReference type="InterPro" id="IPR015116">
    <property type="entry name" value="Cdc42-bd-like"/>
</dbReference>
<dbReference type="Gene3D" id="1.10.510.10">
    <property type="entry name" value="Transferase(Phosphotransferase) domain 1"/>
    <property type="match status" value="1"/>
</dbReference>
<dbReference type="SMART" id="SM00219">
    <property type="entry name" value="TyrKc"/>
    <property type="match status" value="1"/>
</dbReference>
<dbReference type="InterPro" id="IPR037085">
    <property type="entry name" value="Cdc42-bd-like_dom_sf"/>
</dbReference>
<keyword evidence="6" id="KW-0808">Transferase</keyword>
<keyword evidence="11" id="KW-0460">Magnesium</keyword>
<evidence type="ECO:0000256" key="12">
    <source>
        <dbReference type="ARBA" id="ARBA00023137"/>
    </source>
</evidence>
<evidence type="ECO:0000256" key="9">
    <source>
        <dbReference type="ARBA" id="ARBA00022777"/>
    </source>
</evidence>
<keyword evidence="8 16" id="KW-0547">Nucleotide-binding</keyword>
<keyword evidence="10 16" id="KW-0067">ATP-binding</keyword>
<evidence type="ECO:0000256" key="7">
    <source>
        <dbReference type="ARBA" id="ARBA00022723"/>
    </source>
</evidence>
<dbReference type="PROSITE" id="PS50011">
    <property type="entry name" value="PROTEIN_KINASE_DOM"/>
    <property type="match status" value="1"/>
</dbReference>
<comment type="cofactor">
    <cofactor evidence="1">
        <name>Mg(2+)</name>
        <dbReference type="ChEBI" id="CHEBI:18420"/>
    </cofactor>
</comment>
<dbReference type="GO" id="GO:0005524">
    <property type="term" value="F:ATP binding"/>
    <property type="evidence" value="ECO:0007669"/>
    <property type="project" value="UniProtKB-UniRule"/>
</dbReference>
<feature type="compositionally biased region" description="Polar residues" evidence="17">
    <location>
        <begin position="577"/>
        <end position="589"/>
    </location>
</feature>
<dbReference type="FunFam" id="3.30.200.20:FF:000107">
    <property type="entry name" value="Putative activated CDC42 kinase 1"/>
    <property type="match status" value="1"/>
</dbReference>
<keyword evidence="13" id="KW-0968">Cytoplasmic vesicle</keyword>
<keyword evidence="9 19" id="KW-0418">Kinase</keyword>
<dbReference type="InterPro" id="IPR008266">
    <property type="entry name" value="Tyr_kinase_AS"/>
</dbReference>
<dbReference type="Pfam" id="PF22931">
    <property type="entry name" value="SAM_TNK"/>
    <property type="match status" value="1"/>
</dbReference>
<accession>A0A146M0Y9</accession>
<dbReference type="InterPro" id="IPR011009">
    <property type="entry name" value="Kinase-like_dom_sf"/>
</dbReference>
<keyword evidence="3" id="KW-0728">SH3 domain</keyword>
<evidence type="ECO:0000256" key="13">
    <source>
        <dbReference type="ARBA" id="ARBA00023329"/>
    </source>
</evidence>
<dbReference type="AlphaFoldDB" id="A0A146M0Y9"/>
<evidence type="ECO:0000256" key="10">
    <source>
        <dbReference type="ARBA" id="ARBA00022840"/>
    </source>
</evidence>
<dbReference type="SUPFAM" id="SSF46934">
    <property type="entry name" value="UBA-like"/>
    <property type="match status" value="1"/>
</dbReference>
<protein>
    <submittedName>
        <fullName evidence="19">Activated CDC42 kinase 1</fullName>
    </submittedName>
</protein>
<dbReference type="GO" id="GO:0002009">
    <property type="term" value="P:morphogenesis of an epithelium"/>
    <property type="evidence" value="ECO:0007669"/>
    <property type="project" value="UniProtKB-ARBA"/>
</dbReference>
<dbReference type="GO" id="GO:0030136">
    <property type="term" value="C:clathrin-coated vesicle"/>
    <property type="evidence" value="ECO:0007669"/>
    <property type="project" value="UniProtKB-SubCell"/>
</dbReference>
<dbReference type="Pfam" id="PF07714">
    <property type="entry name" value="PK_Tyr_Ser-Thr"/>
    <property type="match status" value="1"/>
</dbReference>
<dbReference type="InterPro" id="IPR001245">
    <property type="entry name" value="Ser-Thr/Tyr_kinase_cat_dom"/>
</dbReference>
<feature type="binding site" evidence="16">
    <location>
        <position position="145"/>
    </location>
    <ligand>
        <name>ATP</name>
        <dbReference type="ChEBI" id="CHEBI:30616"/>
    </ligand>
</feature>
<evidence type="ECO:0000256" key="17">
    <source>
        <dbReference type="SAM" id="MobiDB-lite"/>
    </source>
</evidence>
<comment type="subcellular location">
    <subcellularLocation>
        <location evidence="2">Cytoplasmic vesicle</location>
        <location evidence="2">Clathrin-coated vesicle</location>
    </subcellularLocation>
</comment>
<dbReference type="CDD" id="cd09539">
    <property type="entry name" value="SAM_TNK-like"/>
    <property type="match status" value="1"/>
</dbReference>
<gene>
    <name evidence="19" type="primary">Tnk2</name>
    <name evidence="19" type="ORF">g.83644</name>
</gene>
<feature type="compositionally biased region" description="Basic and acidic residues" evidence="17">
    <location>
        <begin position="524"/>
        <end position="539"/>
    </location>
</feature>
<comment type="similarity">
    <text evidence="15">Belongs to the protein kinase superfamily. Tyr protein kinase family.</text>
</comment>
<keyword evidence="5" id="KW-0723">Serine/threonine-protein kinase</keyword>
<dbReference type="GO" id="GO:0046872">
    <property type="term" value="F:metal ion binding"/>
    <property type="evidence" value="ECO:0007669"/>
    <property type="project" value="UniProtKB-KW"/>
</dbReference>
<sequence>MADEEGGIEWLHDLLRDTQLEQFLTRIRDDLQITRLSHFDYVQPEDLERIGLSKPGARRLLEAAKKKRGSKWRKKLDKLVTGSSGTSGKGNRKKPTETTVPLGLTCLIQEKDIELGHKLGDGSFGVVRKGDWTTPSGRTKSVAVKVLKQDTMTQPGMFEDFIREVQAMHLLDHPQIIRLYGITLGKPLMMITELAPLGALLDYLRKQLNQISVATLWEYATQVSKGMAYLESKRYLHRDLACRNVLLASVDQVKIGDFGLVRIVPEEADCYVMTEHAKVPFPWCAPESLKRRHFSHKSDAWMWAVSVWEMFTFGEEPWIGLNGTQILVKIDREGERLYRPDICPAKLYATMLQCWDKDPSKRPTFAEILNFMLSDPPPVVKCHSNWMPPSIGSQCPGEILDTVAGDTLVIIESYTEMYWCKVQSLRTFAVGYVPRSALSAGNKIGGEDISMPLDNSFIHTGHGSIGRAGESWGSPAAIDPVYLNNPMTPPDLMGYQPKQRSKVMMVTDRVDRKLNAGKQFHYRKLQEMKEKTTPESKRDGQRRKSGRAAPDRPPQPKRSQNQQGVLIDLDSPPRQTPPSHSSSAPQTQNILDAPIESFIDQDYWESNQQVAPRPQSPDPFDTTRAFTNPGMYANQSGSIPHSSTYTNHSDMLTAPSNIGNQQPYYGSSPTYSNSQGSVSTHNSSPLHQSISPKTSSFSNPSPSEGFMDELKRTLNKNDQLPPRLDPPPSVVRNRWEPKDNIARSERCQSMYGNMEAIPRPDYNKSNSYAYASTVEATNTALVPMANPPVINPPTSDKYKDLRQLFESSLADQPLPPTPHLQPLQILPQRTDYAEPPVQSPRSDYAEPPPVYMNTGDTELTEKLSQIWLSSKGLTQDNKVKLHNQMVAESKKKAHVRNLYDAAEANYQRVVYGPAQAQGDEQVRQLMSLIEGATEEECSQALVTCSWDVSLALKYLKIDRVFRLGVAPRHECETILEQCRWDVVVAASTLLDRA</sequence>
<dbReference type="SUPFAM" id="SSF56112">
    <property type="entry name" value="Protein kinase-like (PK-like)"/>
    <property type="match status" value="1"/>
</dbReference>
<dbReference type="InterPro" id="IPR009060">
    <property type="entry name" value="UBA-like_sf"/>
</dbReference>
<dbReference type="Gene3D" id="3.30.200.20">
    <property type="entry name" value="Phosphorylase Kinase, domain 1"/>
    <property type="match status" value="1"/>
</dbReference>
<feature type="compositionally biased region" description="Polar residues" evidence="17">
    <location>
        <begin position="633"/>
        <end position="702"/>
    </location>
</feature>
<name>A0A146M0Y9_LYGHE</name>
<evidence type="ECO:0000256" key="5">
    <source>
        <dbReference type="ARBA" id="ARBA00022527"/>
    </source>
</evidence>
<reference evidence="19" key="1">
    <citation type="journal article" date="2016" name="Gigascience">
        <title>De novo construction of an expanded transcriptome assembly for the western tarnished plant bug, Lygus hesperus.</title>
        <authorList>
            <person name="Tassone E.E."/>
            <person name="Geib S.M."/>
            <person name="Hall B."/>
            <person name="Fabrick J.A."/>
            <person name="Brent C.S."/>
            <person name="Hull J.J."/>
        </authorList>
    </citation>
    <scope>NUCLEOTIDE SEQUENCE</scope>
</reference>
<feature type="region of interest" description="Disordered" evidence="17">
    <location>
        <begin position="607"/>
        <end position="738"/>
    </location>
</feature>
<evidence type="ECO:0000256" key="15">
    <source>
        <dbReference type="ARBA" id="ARBA00060742"/>
    </source>
</evidence>
<dbReference type="Pfam" id="PF09027">
    <property type="entry name" value="GTPase_binding"/>
    <property type="match status" value="1"/>
</dbReference>
<evidence type="ECO:0000256" key="14">
    <source>
        <dbReference type="ARBA" id="ARBA00047899"/>
    </source>
</evidence>
<dbReference type="PANTHER" id="PTHR24418">
    <property type="entry name" value="TYROSINE-PROTEIN KINASE"/>
    <property type="match status" value="1"/>
</dbReference>
<keyword evidence="4" id="KW-0963">Cytoplasm</keyword>
<organism evidence="19">
    <name type="scientific">Lygus hesperus</name>
    <name type="common">Western plant bug</name>
    <dbReference type="NCBI Taxonomy" id="30085"/>
    <lineage>
        <taxon>Eukaryota</taxon>
        <taxon>Metazoa</taxon>
        <taxon>Ecdysozoa</taxon>
        <taxon>Arthropoda</taxon>
        <taxon>Hexapoda</taxon>
        <taxon>Insecta</taxon>
        <taxon>Pterygota</taxon>
        <taxon>Neoptera</taxon>
        <taxon>Paraneoptera</taxon>
        <taxon>Hemiptera</taxon>
        <taxon>Heteroptera</taxon>
        <taxon>Panheteroptera</taxon>
        <taxon>Cimicomorpha</taxon>
        <taxon>Miridae</taxon>
        <taxon>Mirini</taxon>
        <taxon>Lygus</taxon>
    </lineage>
</organism>
<evidence type="ECO:0000256" key="1">
    <source>
        <dbReference type="ARBA" id="ARBA00001946"/>
    </source>
</evidence>
<dbReference type="InterPro" id="IPR049587">
    <property type="entry name" value="TNK-like_SAM"/>
</dbReference>
<dbReference type="Gene3D" id="4.10.680.10">
    <property type="entry name" value="Cdc42-like binding domain"/>
    <property type="match status" value="1"/>
</dbReference>
<evidence type="ECO:0000313" key="19">
    <source>
        <dbReference type="EMBL" id="JAQ12652.1"/>
    </source>
</evidence>